<feature type="transmembrane region" description="Helical" evidence="1">
    <location>
        <begin position="290"/>
        <end position="315"/>
    </location>
</feature>
<reference evidence="2" key="1">
    <citation type="submission" date="2020-03" db="EMBL/GenBank/DDBJ databases">
        <authorList>
            <person name="Weist P."/>
        </authorList>
    </citation>
    <scope>NUCLEOTIDE SEQUENCE</scope>
</reference>
<sequence length="320" mass="34746">MNHGIYVGLERIHLVDVERCRESDLDQAPVEGSLIHGADSMPDLPSLPPCAALSHCSVKPLQRAHTREDSPVHGTSYYHGKRRQMRQIAPSIHPAVTMCLRVSSSLKISSIHHAPSIVRLFNVLPVTDNEAGVRRPVGPCPCALHGAGSSAIASLALADELSTIARQACCCENVPLSPRRSRAHNLSIFPRCLCHILKPVKKTNVHPFLVQHMPALGVEELPITTTTTSSQPNPIPSPDQRPSASCTCDRLQWLCGWSAGVIISCLPSLFPFESDNDEFGADLSTLRPYTLISFLLVLMPLSAVVASSCITSTFLSHPLR</sequence>
<comment type="caution">
    <text evidence="2">The sequence shown here is derived from an EMBL/GenBank/DDBJ whole genome shotgun (WGS) entry which is preliminary data.</text>
</comment>
<keyword evidence="3" id="KW-1185">Reference proteome</keyword>
<evidence type="ECO:0000313" key="3">
    <source>
        <dbReference type="Proteomes" id="UP001153269"/>
    </source>
</evidence>
<evidence type="ECO:0000256" key="1">
    <source>
        <dbReference type="SAM" id="Phobius"/>
    </source>
</evidence>
<organism evidence="2 3">
    <name type="scientific">Pleuronectes platessa</name>
    <name type="common">European plaice</name>
    <dbReference type="NCBI Taxonomy" id="8262"/>
    <lineage>
        <taxon>Eukaryota</taxon>
        <taxon>Metazoa</taxon>
        <taxon>Chordata</taxon>
        <taxon>Craniata</taxon>
        <taxon>Vertebrata</taxon>
        <taxon>Euteleostomi</taxon>
        <taxon>Actinopterygii</taxon>
        <taxon>Neopterygii</taxon>
        <taxon>Teleostei</taxon>
        <taxon>Neoteleostei</taxon>
        <taxon>Acanthomorphata</taxon>
        <taxon>Carangaria</taxon>
        <taxon>Pleuronectiformes</taxon>
        <taxon>Pleuronectoidei</taxon>
        <taxon>Pleuronectidae</taxon>
        <taxon>Pleuronectes</taxon>
    </lineage>
</organism>
<gene>
    <name evidence="2" type="ORF">PLEPLA_LOCUS6451</name>
</gene>
<keyword evidence="1" id="KW-0472">Membrane</keyword>
<proteinExistence type="predicted"/>
<accession>A0A9N7TT11</accession>
<keyword evidence="1" id="KW-0812">Transmembrane</keyword>
<dbReference type="EMBL" id="CADEAL010000335">
    <property type="protein sequence ID" value="CAB1418625.1"/>
    <property type="molecule type" value="Genomic_DNA"/>
</dbReference>
<evidence type="ECO:0000313" key="2">
    <source>
        <dbReference type="EMBL" id="CAB1418625.1"/>
    </source>
</evidence>
<dbReference type="AlphaFoldDB" id="A0A9N7TT11"/>
<protein>
    <submittedName>
        <fullName evidence="2">Uncharacterized protein</fullName>
    </submittedName>
</protein>
<name>A0A9N7TT11_PLEPL</name>
<keyword evidence="1" id="KW-1133">Transmembrane helix</keyword>
<dbReference type="Proteomes" id="UP001153269">
    <property type="component" value="Unassembled WGS sequence"/>
</dbReference>